<dbReference type="AlphaFoldDB" id="A0A226DNT1"/>
<sequence length="356" mass="39473">MGEQVTVDKLYHKSWLKPLGLPTLLFVLYVPIGVCLLIIRAFILLQFFLLGYVLPPSKFRQKCLRVMSGVLGISISSEGELSLGAGKIYVANHITSYDHFVIHLTTNAIMPKKEKIASIIAKPFGLVEMDFESFSKEQIDSSKDTFILFPEGETTNGEVGVLAFSTVQVPVGVTIQPVAIKVSRPFLNTTAVSGKGALELLILLFSPNTHFVLKFLPPHTADEEGAWKQNMQSEIAQSLGLKATKLNASDKAEYLKRLYFRPPSLATMTREVQRKLAPQTISPELIIATLQRTGSVEATLESIRQSNITGGINPPPSTFSKSASQRMMTFQERKRIMIATARQKYIEKHNLTIPPL</sequence>
<evidence type="ECO:0000313" key="4">
    <source>
        <dbReference type="EMBL" id="OXA46668.1"/>
    </source>
</evidence>
<dbReference type="PANTHER" id="PTHR15486">
    <property type="entry name" value="ANCIENT UBIQUITOUS PROTEIN"/>
    <property type="match status" value="1"/>
</dbReference>
<organism evidence="4 5">
    <name type="scientific">Folsomia candida</name>
    <name type="common">Springtail</name>
    <dbReference type="NCBI Taxonomy" id="158441"/>
    <lineage>
        <taxon>Eukaryota</taxon>
        <taxon>Metazoa</taxon>
        <taxon>Ecdysozoa</taxon>
        <taxon>Arthropoda</taxon>
        <taxon>Hexapoda</taxon>
        <taxon>Collembola</taxon>
        <taxon>Entomobryomorpha</taxon>
        <taxon>Isotomoidea</taxon>
        <taxon>Isotomidae</taxon>
        <taxon>Proisotominae</taxon>
        <taxon>Folsomia</taxon>
    </lineage>
</organism>
<name>A0A226DNT1_FOLCA</name>
<evidence type="ECO:0000256" key="3">
    <source>
        <dbReference type="SAM" id="Phobius"/>
    </source>
</evidence>
<dbReference type="SUPFAM" id="SSF69593">
    <property type="entry name" value="Glycerol-3-phosphate (1)-acyltransferase"/>
    <property type="match status" value="1"/>
</dbReference>
<proteinExistence type="predicted"/>
<dbReference type="GO" id="GO:0036503">
    <property type="term" value="P:ERAD pathway"/>
    <property type="evidence" value="ECO:0007669"/>
    <property type="project" value="TreeGrafter"/>
</dbReference>
<accession>A0A226DNT1</accession>
<feature type="transmembrane region" description="Helical" evidence="3">
    <location>
        <begin position="26"/>
        <end position="54"/>
    </location>
</feature>
<dbReference type="GO" id="GO:0005789">
    <property type="term" value="C:endoplasmic reticulum membrane"/>
    <property type="evidence" value="ECO:0007669"/>
    <property type="project" value="TreeGrafter"/>
</dbReference>
<evidence type="ECO:0000313" key="5">
    <source>
        <dbReference type="Proteomes" id="UP000198287"/>
    </source>
</evidence>
<protein>
    <submittedName>
        <fullName evidence="4">Ancient ubiquitous protein 1</fullName>
    </submittedName>
</protein>
<evidence type="ECO:0000256" key="2">
    <source>
        <dbReference type="ARBA" id="ARBA00023136"/>
    </source>
</evidence>
<dbReference type="EMBL" id="LNIX01000015">
    <property type="protein sequence ID" value="OXA46668.1"/>
    <property type="molecule type" value="Genomic_DNA"/>
</dbReference>
<keyword evidence="3" id="KW-1133">Transmembrane helix</keyword>
<keyword evidence="2 3" id="KW-0472">Membrane</keyword>
<dbReference type="PANTHER" id="PTHR15486:SF96">
    <property type="entry name" value="LIPID DROPLET-REGULATING VLDL ASSEMBLY FACTOR AUP1"/>
    <property type="match status" value="1"/>
</dbReference>
<dbReference type="OrthoDB" id="1854593at2759"/>
<comment type="caution">
    <text evidence="4">The sequence shown here is derived from an EMBL/GenBank/DDBJ whole genome shotgun (WGS) entry which is preliminary data.</text>
</comment>
<gene>
    <name evidence="4" type="ORF">Fcan01_18720</name>
</gene>
<keyword evidence="3" id="KW-0812">Transmembrane</keyword>
<dbReference type="OMA" id="KFNSWPF"/>
<dbReference type="STRING" id="158441.A0A226DNT1"/>
<comment type="subcellular location">
    <subcellularLocation>
        <location evidence="1">Membrane</location>
    </subcellularLocation>
</comment>
<keyword evidence="5" id="KW-1185">Reference proteome</keyword>
<dbReference type="Proteomes" id="UP000198287">
    <property type="component" value="Unassembled WGS sequence"/>
</dbReference>
<reference evidence="4 5" key="1">
    <citation type="submission" date="2015-12" db="EMBL/GenBank/DDBJ databases">
        <title>The genome of Folsomia candida.</title>
        <authorList>
            <person name="Faddeeva A."/>
            <person name="Derks M.F."/>
            <person name="Anvar Y."/>
            <person name="Smit S."/>
            <person name="Van Straalen N."/>
            <person name="Roelofs D."/>
        </authorList>
    </citation>
    <scope>NUCLEOTIDE SEQUENCE [LARGE SCALE GENOMIC DNA]</scope>
    <source>
        <strain evidence="4 5">VU population</strain>
        <tissue evidence="4">Whole body</tissue>
    </source>
</reference>
<evidence type="ECO:0000256" key="1">
    <source>
        <dbReference type="ARBA" id="ARBA00004370"/>
    </source>
</evidence>